<evidence type="ECO:0000313" key="6">
    <source>
        <dbReference type="Proteomes" id="UP000769528"/>
    </source>
</evidence>
<dbReference type="InterPro" id="IPR000504">
    <property type="entry name" value="RRM_dom"/>
</dbReference>
<evidence type="ECO:0000313" key="5">
    <source>
        <dbReference type="EMBL" id="KAH3671195.1"/>
    </source>
</evidence>
<dbReference type="OrthoDB" id="1749473at2759"/>
<sequence>MVGEVNANGNSSILPPEPFSTVIGGKKTVLNSISLNTSRVRMSELFKDFKWLSMNDESSSRIENIDDPEAFPDTLRNINTIPREISKLRTKMISILDGDADESTAESIDIIKIKGNNNNQNDKAVALYVGDLDASITEEILHNHFKEFNSLLSVKICYGPNITGIKTPVGYGYVNFGSQQDADEAVEKLNYRKLGKSEIRIMPAIQGKNNLQSLGTNVFISNLNITSFPSLREFYERFKDFGKILSCKLDLRKRQGFIFFEDQQVAETFVTTMNESIVDGSEIFCSIHIPKSLRAKQPTLSNCGQDGNKYLASDINRTEKLQISPLHIKDDQSPILMENIYSEEITDKSNDSSIPYNRSKVDSTITSAALPSLPSETVAPPSSSFKQVYVKGLPIDTTDDEIRAIFESFGEIEDIYKENITKFKSTWSLITFQRESSAYDAIKGIHKTGYRGKKLTCVKALKKEDRQLQLSLRKQVGDPHSKGTTLVAKNDSILCDGKVKTFKLYLHNLPKNIDDSFFKVFLKPYKLKSDMIKFCINHPRVLHSYIEFEDMSDAKEVFAKLNGVSIFGHILQANVEEFNPTISNAFLVRKASFEKGEWPEKTKKKSYKYSSEKPSLVRSNSSISIASSTRPSLKPTKQLGLSSKLTLDNSTLTPIFPYKNDILYPRQAINDESRYRNNSNNHLLHVPQSPRKVLTPKMEVVKYGVSRSPSIISVRKSVFSRLEEKAKRNIDFLKFPSATRPKNLKRVLQHMIDTYWLNDLEAIKVNLDLMDVGNDAEQEFKKRLEEILTIFGFQR</sequence>
<dbReference type="EMBL" id="JAEUBF010001283">
    <property type="protein sequence ID" value="KAH3671195.1"/>
    <property type="molecule type" value="Genomic_DNA"/>
</dbReference>
<dbReference type="PANTHER" id="PTHR24012">
    <property type="entry name" value="RNA BINDING PROTEIN"/>
    <property type="match status" value="1"/>
</dbReference>
<dbReference type="Proteomes" id="UP000769528">
    <property type="component" value="Unassembled WGS sequence"/>
</dbReference>
<organism evidence="5 6">
    <name type="scientific">Wickerhamomyces mucosus</name>
    <dbReference type="NCBI Taxonomy" id="1378264"/>
    <lineage>
        <taxon>Eukaryota</taxon>
        <taxon>Fungi</taxon>
        <taxon>Dikarya</taxon>
        <taxon>Ascomycota</taxon>
        <taxon>Saccharomycotina</taxon>
        <taxon>Saccharomycetes</taxon>
        <taxon>Phaffomycetales</taxon>
        <taxon>Wickerhamomycetaceae</taxon>
        <taxon>Wickerhamomyces</taxon>
    </lineage>
</organism>
<evidence type="ECO:0000256" key="3">
    <source>
        <dbReference type="PROSITE-ProRule" id="PRU00176"/>
    </source>
</evidence>
<feature type="domain" description="RRM" evidence="4">
    <location>
        <begin position="125"/>
        <end position="206"/>
    </location>
</feature>
<evidence type="ECO:0000256" key="1">
    <source>
        <dbReference type="ARBA" id="ARBA00022737"/>
    </source>
</evidence>
<dbReference type="PROSITE" id="PS50102">
    <property type="entry name" value="RRM"/>
    <property type="match status" value="3"/>
</dbReference>
<keyword evidence="6" id="KW-1185">Reference proteome</keyword>
<dbReference type="SMART" id="SM00360">
    <property type="entry name" value="RRM"/>
    <property type="match status" value="4"/>
</dbReference>
<dbReference type="SUPFAM" id="SSF54928">
    <property type="entry name" value="RNA-binding domain, RBD"/>
    <property type="match status" value="2"/>
</dbReference>
<dbReference type="Gene3D" id="3.30.70.330">
    <property type="match status" value="3"/>
</dbReference>
<gene>
    <name evidence="5" type="ORF">WICMUC_004712</name>
</gene>
<evidence type="ECO:0000256" key="2">
    <source>
        <dbReference type="ARBA" id="ARBA00022884"/>
    </source>
</evidence>
<keyword evidence="2 3" id="KW-0694">RNA-binding</keyword>
<name>A0A9P8TAC4_9ASCO</name>
<reference evidence="5" key="2">
    <citation type="submission" date="2021-01" db="EMBL/GenBank/DDBJ databases">
        <authorList>
            <person name="Schikora-Tamarit M.A."/>
        </authorList>
    </citation>
    <scope>NUCLEOTIDE SEQUENCE</scope>
    <source>
        <strain evidence="5">CBS6341</strain>
    </source>
</reference>
<dbReference type="AlphaFoldDB" id="A0A9P8TAC4"/>
<dbReference type="InterPro" id="IPR035979">
    <property type="entry name" value="RBD_domain_sf"/>
</dbReference>
<feature type="domain" description="RRM" evidence="4">
    <location>
        <begin position="386"/>
        <end position="475"/>
    </location>
</feature>
<reference evidence="5" key="1">
    <citation type="journal article" date="2021" name="Open Biol.">
        <title>Shared evolutionary footprints suggest mitochondrial oxidative damage underlies multiple complex I losses in fungi.</title>
        <authorList>
            <person name="Schikora-Tamarit M.A."/>
            <person name="Marcet-Houben M."/>
            <person name="Nosek J."/>
            <person name="Gabaldon T."/>
        </authorList>
    </citation>
    <scope>NUCLEOTIDE SEQUENCE</scope>
    <source>
        <strain evidence="5">CBS6341</strain>
    </source>
</reference>
<accession>A0A9P8TAC4</accession>
<proteinExistence type="predicted"/>
<dbReference type="Pfam" id="PF00076">
    <property type="entry name" value="RRM_1"/>
    <property type="match status" value="3"/>
</dbReference>
<feature type="domain" description="RRM" evidence="4">
    <location>
        <begin position="216"/>
        <end position="283"/>
    </location>
</feature>
<dbReference type="CDD" id="cd00590">
    <property type="entry name" value="RRM_SF"/>
    <property type="match status" value="1"/>
</dbReference>
<protein>
    <recommendedName>
        <fullName evidence="4">RRM domain-containing protein</fullName>
    </recommendedName>
</protein>
<evidence type="ECO:0000259" key="4">
    <source>
        <dbReference type="PROSITE" id="PS50102"/>
    </source>
</evidence>
<dbReference type="GO" id="GO:0003723">
    <property type="term" value="F:RNA binding"/>
    <property type="evidence" value="ECO:0007669"/>
    <property type="project" value="UniProtKB-UniRule"/>
</dbReference>
<keyword evidence="1" id="KW-0677">Repeat</keyword>
<comment type="caution">
    <text evidence="5">The sequence shown here is derived from an EMBL/GenBank/DDBJ whole genome shotgun (WGS) entry which is preliminary data.</text>
</comment>
<dbReference type="InterPro" id="IPR012677">
    <property type="entry name" value="Nucleotide-bd_a/b_plait_sf"/>
</dbReference>